<dbReference type="Proteomes" id="UP000198287">
    <property type="component" value="Unassembled WGS sequence"/>
</dbReference>
<organism evidence="1 2">
    <name type="scientific">Folsomia candida</name>
    <name type="common">Springtail</name>
    <dbReference type="NCBI Taxonomy" id="158441"/>
    <lineage>
        <taxon>Eukaryota</taxon>
        <taxon>Metazoa</taxon>
        <taxon>Ecdysozoa</taxon>
        <taxon>Arthropoda</taxon>
        <taxon>Hexapoda</taxon>
        <taxon>Collembola</taxon>
        <taxon>Entomobryomorpha</taxon>
        <taxon>Isotomoidea</taxon>
        <taxon>Isotomidae</taxon>
        <taxon>Proisotominae</taxon>
        <taxon>Folsomia</taxon>
    </lineage>
</organism>
<gene>
    <name evidence="1" type="ORF">Fcan01_21918</name>
</gene>
<dbReference type="Gene3D" id="3.40.50.300">
    <property type="entry name" value="P-loop containing nucleotide triphosphate hydrolases"/>
    <property type="match status" value="1"/>
</dbReference>
<name>A0A226DES0_FOLCA</name>
<dbReference type="PANTHER" id="PTHR32046">
    <property type="entry name" value="G DOMAIN-CONTAINING PROTEIN"/>
    <property type="match status" value="1"/>
</dbReference>
<dbReference type="EMBL" id="LNIX01000023">
    <property type="protein sequence ID" value="OXA43081.1"/>
    <property type="molecule type" value="Genomic_DNA"/>
</dbReference>
<dbReference type="InterPro" id="IPR025662">
    <property type="entry name" value="Sigma_54_int_dom_ATP-bd_1"/>
</dbReference>
<protein>
    <submittedName>
        <fullName evidence="1">GTP-binding protein A</fullName>
    </submittedName>
</protein>
<dbReference type="SUPFAM" id="SSF52540">
    <property type="entry name" value="P-loop containing nucleoside triphosphate hydrolases"/>
    <property type="match status" value="1"/>
</dbReference>
<evidence type="ECO:0000313" key="1">
    <source>
        <dbReference type="EMBL" id="OXA43081.1"/>
    </source>
</evidence>
<dbReference type="PANTHER" id="PTHR32046:SF11">
    <property type="entry name" value="IMMUNE-ASSOCIATED NUCLEOTIDE-BINDING PROTEIN 10-LIKE"/>
    <property type="match status" value="1"/>
</dbReference>
<keyword evidence="2" id="KW-1185">Reference proteome</keyword>
<sequence>MNILLLGETGAGKSTFINGLATYFTYPTIDDAKKNPFNPIIPIKFEVAGNTVEVGLDKNESGETGKSCTQQPRTYVMGWNGLAIRILDTPGIGDTRGVEQDQTNFTMILEHIKGYNYIHGICVFINSCQSRLTPFFRSCIKQLLAHLHQDAINNIVFVVTHGAPSFDPAVSIGTLKSILMQDLADVSIDINEKTVYCVDNDAVKYLAQKAANIPFAKEAKAANSAADSWEETYEQINRLFSVFQMMTPHDTTKTYSLNQTREICLALGGPLADCTKRVLEAQANILQKKDEVLKDLQDGLDLQAAQTTSTTLYSNVTDNENTWNACLSGICSITVHDRGIQIFIPRYCSSTKRSFIDELTPSSVFEIDASPYAIAAYMARTLVQFVVVICGTICTNRDGVLSVALVYVHYLEESGYQVTKSNIDVMATDTRWTFNLQK</sequence>
<proteinExistence type="predicted"/>
<comment type="caution">
    <text evidence="1">The sequence shown here is derived from an EMBL/GenBank/DDBJ whole genome shotgun (WGS) entry which is preliminary data.</text>
</comment>
<evidence type="ECO:0000313" key="2">
    <source>
        <dbReference type="Proteomes" id="UP000198287"/>
    </source>
</evidence>
<accession>A0A226DES0</accession>
<reference evidence="1 2" key="1">
    <citation type="submission" date="2015-12" db="EMBL/GenBank/DDBJ databases">
        <title>The genome of Folsomia candida.</title>
        <authorList>
            <person name="Faddeeva A."/>
            <person name="Derks M.F."/>
            <person name="Anvar Y."/>
            <person name="Smit S."/>
            <person name="Van Straalen N."/>
            <person name="Roelofs D."/>
        </authorList>
    </citation>
    <scope>NUCLEOTIDE SEQUENCE [LARGE SCALE GENOMIC DNA]</scope>
    <source>
        <strain evidence="1 2">VU population</strain>
        <tissue evidence="1">Whole body</tissue>
    </source>
</reference>
<dbReference type="OrthoDB" id="2386367at2759"/>
<dbReference type="AlphaFoldDB" id="A0A226DES0"/>
<dbReference type="PROSITE" id="PS00675">
    <property type="entry name" value="SIGMA54_INTERACT_1"/>
    <property type="match status" value="1"/>
</dbReference>
<dbReference type="InterPro" id="IPR027417">
    <property type="entry name" value="P-loop_NTPase"/>
</dbReference>